<evidence type="ECO:0000313" key="3">
    <source>
        <dbReference type="EMBL" id="USI74138.1"/>
    </source>
</evidence>
<feature type="compositionally biased region" description="Low complexity" evidence="1">
    <location>
        <begin position="136"/>
        <end position="151"/>
    </location>
</feature>
<evidence type="ECO:0000259" key="2">
    <source>
        <dbReference type="Pfam" id="PF13763"/>
    </source>
</evidence>
<evidence type="ECO:0000256" key="1">
    <source>
        <dbReference type="SAM" id="MobiDB-lite"/>
    </source>
</evidence>
<protein>
    <submittedName>
        <fullName evidence="3">DUF4167 domain-containing protein</fullName>
    </submittedName>
</protein>
<name>A0ABY4XB46_9SPHN</name>
<accession>A0ABY4XB46</accession>
<feature type="compositionally biased region" description="Acidic residues" evidence="1">
    <location>
        <begin position="97"/>
        <end position="113"/>
    </location>
</feature>
<keyword evidence="4" id="KW-1185">Reference proteome</keyword>
<reference evidence="3" key="1">
    <citation type="journal article" date="2022" name="Toxins">
        <title>Genomic Analysis of Sphingopyxis sp. USTB-05 for Biodegrading Cyanobacterial Hepatotoxins.</title>
        <authorList>
            <person name="Liu C."/>
            <person name="Xu Q."/>
            <person name="Zhao Z."/>
            <person name="Zhang H."/>
            <person name="Liu X."/>
            <person name="Yin C."/>
            <person name="Liu Y."/>
            <person name="Yan H."/>
        </authorList>
    </citation>
    <scope>NUCLEOTIDE SEQUENCE</scope>
    <source>
        <strain evidence="3">NBD5</strain>
    </source>
</reference>
<feature type="compositionally biased region" description="Basic and acidic residues" evidence="1">
    <location>
        <begin position="84"/>
        <end position="96"/>
    </location>
</feature>
<feature type="region of interest" description="Disordered" evidence="1">
    <location>
        <begin position="1"/>
        <end position="33"/>
    </location>
</feature>
<feature type="region of interest" description="Disordered" evidence="1">
    <location>
        <begin position="84"/>
        <end position="237"/>
    </location>
</feature>
<dbReference type="EMBL" id="CP084930">
    <property type="protein sequence ID" value="USI74138.1"/>
    <property type="molecule type" value="Genomic_DNA"/>
</dbReference>
<feature type="domain" description="DUF4167" evidence="2">
    <location>
        <begin position="9"/>
        <end position="82"/>
    </location>
</feature>
<feature type="compositionally biased region" description="Basic and acidic residues" evidence="1">
    <location>
        <begin position="114"/>
        <end position="132"/>
    </location>
</feature>
<dbReference type="InterPro" id="IPR025430">
    <property type="entry name" value="DUF4167"/>
</dbReference>
<gene>
    <name evidence="3" type="ORF">LHA26_06695</name>
</gene>
<dbReference type="RefSeq" id="WP_252167944.1">
    <property type="nucleotide sequence ID" value="NZ_CP084930.1"/>
</dbReference>
<evidence type="ECO:0000313" key="4">
    <source>
        <dbReference type="Proteomes" id="UP001056937"/>
    </source>
</evidence>
<sequence length="237" mass="26538">MINNRQNGRRRGRGGPQVRNGAGNGSDRGNRIDNRARGNAAQLHEKYKNLARDAQMQGDRVMTEYYLQFADHYFRVLGESRQRFEEQNQQRRPRDDFDYDDGDRDDNDGEEGEFERPAPARREPRADRRYEPAPEPVAAPAANGAEAPIAADTSEEGEARRNRRGRRSRRPEGGDEQPRLEMDRLPPAFSEAEPQTPPLANGHAAAEAPGEGGDEPAPKKRRTRRVVKEGGDSVAAA</sequence>
<feature type="compositionally biased region" description="Basic and acidic residues" evidence="1">
    <location>
        <begin position="170"/>
        <end position="184"/>
    </location>
</feature>
<feature type="compositionally biased region" description="Low complexity" evidence="1">
    <location>
        <begin position="198"/>
        <end position="209"/>
    </location>
</feature>
<proteinExistence type="predicted"/>
<organism evidence="3 4">
    <name type="scientific">Sphingomonas morindae</name>
    <dbReference type="NCBI Taxonomy" id="1541170"/>
    <lineage>
        <taxon>Bacteria</taxon>
        <taxon>Pseudomonadati</taxon>
        <taxon>Pseudomonadota</taxon>
        <taxon>Alphaproteobacteria</taxon>
        <taxon>Sphingomonadales</taxon>
        <taxon>Sphingomonadaceae</taxon>
        <taxon>Sphingomonas</taxon>
    </lineage>
</organism>
<dbReference type="Pfam" id="PF13763">
    <property type="entry name" value="DUF4167"/>
    <property type="match status" value="1"/>
</dbReference>
<dbReference type="Proteomes" id="UP001056937">
    <property type="component" value="Chromosome 1"/>
</dbReference>